<dbReference type="InterPro" id="IPR036909">
    <property type="entry name" value="Cyt_c-like_dom_sf"/>
</dbReference>
<reference evidence="6" key="1">
    <citation type="submission" date="2021-04" db="EMBL/GenBank/DDBJ databases">
        <title>Draft genome sequence data of methanotrophic Methylovulum sp. strain S1L and Methylomonas sp. strain S2AM isolated from boreal lake water columns.</title>
        <authorList>
            <person name="Rissanen A.J."/>
            <person name="Mangayil R."/>
            <person name="Svenning M.M."/>
            <person name="Khanongnuch R."/>
        </authorList>
    </citation>
    <scope>NUCLEOTIDE SEQUENCE</scope>
    <source>
        <strain evidence="6">S2AM</strain>
    </source>
</reference>
<keyword evidence="7" id="KW-1185">Reference proteome</keyword>
<keyword evidence="3 4" id="KW-0408">Iron</keyword>
<dbReference type="GO" id="GO:0009055">
    <property type="term" value="F:electron transfer activity"/>
    <property type="evidence" value="ECO:0007669"/>
    <property type="project" value="InterPro"/>
</dbReference>
<evidence type="ECO:0000313" key="7">
    <source>
        <dbReference type="Proteomes" id="UP000676649"/>
    </source>
</evidence>
<dbReference type="SUPFAM" id="SSF46626">
    <property type="entry name" value="Cytochrome c"/>
    <property type="match status" value="1"/>
</dbReference>
<dbReference type="GO" id="GO:0020037">
    <property type="term" value="F:heme binding"/>
    <property type="evidence" value="ECO:0007669"/>
    <property type="project" value="InterPro"/>
</dbReference>
<protein>
    <submittedName>
        <fullName evidence="6">Cytochrome c</fullName>
    </submittedName>
</protein>
<name>A0A975MM47_9GAMM</name>
<dbReference type="AlphaFoldDB" id="A0A975MM47"/>
<dbReference type="RefSeq" id="WP_215581409.1">
    <property type="nucleotide sequence ID" value="NZ_CP073754.1"/>
</dbReference>
<dbReference type="PROSITE" id="PS51007">
    <property type="entry name" value="CYTC"/>
    <property type="match status" value="1"/>
</dbReference>
<dbReference type="PROSITE" id="PS51257">
    <property type="entry name" value="PROKAR_LIPOPROTEIN"/>
    <property type="match status" value="1"/>
</dbReference>
<gene>
    <name evidence="6" type="ORF">KEF85_13510</name>
</gene>
<dbReference type="InterPro" id="IPR009056">
    <property type="entry name" value="Cyt_c-like_dom"/>
</dbReference>
<evidence type="ECO:0000259" key="5">
    <source>
        <dbReference type="PROSITE" id="PS51007"/>
    </source>
</evidence>
<evidence type="ECO:0000256" key="3">
    <source>
        <dbReference type="ARBA" id="ARBA00023004"/>
    </source>
</evidence>
<sequence>MIKAVRLLVLPFFISACSRDYQPADHANGEQIYLEACSQCHRTAANASIFQLHAKNTNANYISEKVLHGSAFMPSFPNITGNNLVLISDYVLEHSEIADE</sequence>
<keyword evidence="1 4" id="KW-0349">Heme</keyword>
<feature type="domain" description="Cytochrome c" evidence="5">
    <location>
        <begin position="24"/>
        <end position="95"/>
    </location>
</feature>
<dbReference type="EMBL" id="CP073754">
    <property type="protein sequence ID" value="QWF70345.1"/>
    <property type="molecule type" value="Genomic_DNA"/>
</dbReference>
<evidence type="ECO:0000313" key="6">
    <source>
        <dbReference type="EMBL" id="QWF70345.1"/>
    </source>
</evidence>
<evidence type="ECO:0000256" key="2">
    <source>
        <dbReference type="ARBA" id="ARBA00022723"/>
    </source>
</evidence>
<dbReference type="Gene3D" id="1.10.760.10">
    <property type="entry name" value="Cytochrome c-like domain"/>
    <property type="match status" value="1"/>
</dbReference>
<evidence type="ECO:0000256" key="4">
    <source>
        <dbReference type="PROSITE-ProRule" id="PRU00433"/>
    </source>
</evidence>
<dbReference type="Pfam" id="PF13442">
    <property type="entry name" value="Cytochrome_CBB3"/>
    <property type="match status" value="1"/>
</dbReference>
<dbReference type="GO" id="GO:0046872">
    <property type="term" value="F:metal ion binding"/>
    <property type="evidence" value="ECO:0007669"/>
    <property type="project" value="UniProtKB-KW"/>
</dbReference>
<organism evidence="6 7">
    <name type="scientific">Methylomonas paludis</name>
    <dbReference type="NCBI Taxonomy" id="1173101"/>
    <lineage>
        <taxon>Bacteria</taxon>
        <taxon>Pseudomonadati</taxon>
        <taxon>Pseudomonadota</taxon>
        <taxon>Gammaproteobacteria</taxon>
        <taxon>Methylococcales</taxon>
        <taxon>Methylococcaceae</taxon>
        <taxon>Methylomonas</taxon>
    </lineage>
</organism>
<evidence type="ECO:0000256" key="1">
    <source>
        <dbReference type="ARBA" id="ARBA00022617"/>
    </source>
</evidence>
<keyword evidence="2 4" id="KW-0479">Metal-binding</keyword>
<accession>A0A975MM47</accession>
<proteinExistence type="predicted"/>
<dbReference type="Proteomes" id="UP000676649">
    <property type="component" value="Chromosome"/>
</dbReference>
<dbReference type="KEGG" id="mpad:KEF85_13510"/>